<dbReference type="InterPro" id="IPR043136">
    <property type="entry name" value="B30.2/SPRY_sf"/>
</dbReference>
<gene>
    <name evidence="1" type="ORF">ADEAN_000738000</name>
</gene>
<sequence>MNIPQNKWHTILLSKIKIYNERTQTYYKTGAGGRRVLLPEEERYQHQASHEGEGLFLAQGRIPLYFRYEVLPEEDNNEENENNNNNKGMAVFGFVELSQSAQYEIRKNEQLHLQNNNNENNNNNNDDVDEEIESWFTANVNAVLEKENGPLYAEHNDNTNHFNKKQSTGGVYVGDLPDSYGYRSDGMLCSGDGSYLLGPSLQHHDILSLIFCLEEDYVEVGINGSRVGTMGTDIFSEGQVYVPAVSLRGAGVTLLPYRLTDREEE</sequence>
<evidence type="ECO:0000313" key="2">
    <source>
        <dbReference type="Proteomes" id="UP000515908"/>
    </source>
</evidence>
<proteinExistence type="predicted"/>
<protein>
    <recommendedName>
        <fullName evidence="3">SPRY domain containing protein</fullName>
    </recommendedName>
</protein>
<dbReference type="AlphaFoldDB" id="A0A7G2CLD5"/>
<dbReference type="VEuPathDB" id="TriTrypDB:ADEAN_000738000"/>
<accession>A0A7G2CLD5</accession>
<dbReference type="Gene3D" id="2.60.120.920">
    <property type="match status" value="1"/>
</dbReference>
<keyword evidence="2" id="KW-1185">Reference proteome</keyword>
<dbReference type="EMBL" id="LR877159">
    <property type="protein sequence ID" value="CAD2219867.1"/>
    <property type="molecule type" value="Genomic_DNA"/>
</dbReference>
<evidence type="ECO:0008006" key="3">
    <source>
        <dbReference type="Google" id="ProtNLM"/>
    </source>
</evidence>
<dbReference type="Proteomes" id="UP000515908">
    <property type="component" value="Chromosome 15"/>
</dbReference>
<name>A0A7G2CLD5_9TRYP</name>
<evidence type="ECO:0000313" key="1">
    <source>
        <dbReference type="EMBL" id="CAD2219867.1"/>
    </source>
</evidence>
<reference evidence="1 2" key="1">
    <citation type="submission" date="2020-08" db="EMBL/GenBank/DDBJ databases">
        <authorList>
            <person name="Newling K."/>
            <person name="Davey J."/>
            <person name="Forrester S."/>
        </authorList>
    </citation>
    <scope>NUCLEOTIDE SEQUENCE [LARGE SCALE GENOMIC DNA]</scope>
    <source>
        <strain evidence="2">Crithidia deanei Carvalho (ATCC PRA-265)</strain>
    </source>
</reference>
<organism evidence="1 2">
    <name type="scientific">Angomonas deanei</name>
    <dbReference type="NCBI Taxonomy" id="59799"/>
    <lineage>
        <taxon>Eukaryota</taxon>
        <taxon>Discoba</taxon>
        <taxon>Euglenozoa</taxon>
        <taxon>Kinetoplastea</taxon>
        <taxon>Metakinetoplastina</taxon>
        <taxon>Trypanosomatida</taxon>
        <taxon>Trypanosomatidae</taxon>
        <taxon>Strigomonadinae</taxon>
        <taxon>Angomonas</taxon>
    </lineage>
</organism>